<proteinExistence type="predicted"/>
<feature type="chain" id="PRO_5029737358" description="Chitin-binding type-4 domain-containing protein" evidence="1">
    <location>
        <begin position="26"/>
        <end position="355"/>
    </location>
</feature>
<accession>A0A7M5UWX7</accession>
<organism evidence="2 3">
    <name type="scientific">Clytia hemisphaerica</name>
    <dbReference type="NCBI Taxonomy" id="252671"/>
    <lineage>
        <taxon>Eukaryota</taxon>
        <taxon>Metazoa</taxon>
        <taxon>Cnidaria</taxon>
        <taxon>Hydrozoa</taxon>
        <taxon>Hydroidolina</taxon>
        <taxon>Leptothecata</taxon>
        <taxon>Obeliida</taxon>
        <taxon>Clytiidae</taxon>
        <taxon>Clytia</taxon>
    </lineage>
</organism>
<evidence type="ECO:0008006" key="4">
    <source>
        <dbReference type="Google" id="ProtNLM"/>
    </source>
</evidence>
<dbReference type="RefSeq" id="XP_066914657.1">
    <property type="nucleotide sequence ID" value="XM_067058556.1"/>
</dbReference>
<keyword evidence="3" id="KW-1185">Reference proteome</keyword>
<evidence type="ECO:0000313" key="3">
    <source>
        <dbReference type="Proteomes" id="UP000594262"/>
    </source>
</evidence>
<dbReference type="AlphaFoldDB" id="A0A7M5UWX7"/>
<protein>
    <recommendedName>
        <fullName evidence="4">Chitin-binding type-4 domain-containing protein</fullName>
    </recommendedName>
</protein>
<keyword evidence="1" id="KW-0732">Signal</keyword>
<reference evidence="2" key="1">
    <citation type="submission" date="2021-01" db="UniProtKB">
        <authorList>
            <consortium name="EnsemblMetazoa"/>
        </authorList>
    </citation>
    <scope>IDENTIFICATION</scope>
</reference>
<name>A0A7M5UWX7_9CNID</name>
<dbReference type="OrthoDB" id="550577at2759"/>
<dbReference type="GeneID" id="136801885"/>
<evidence type="ECO:0000256" key="1">
    <source>
        <dbReference type="SAM" id="SignalP"/>
    </source>
</evidence>
<dbReference type="EnsemblMetazoa" id="CLYHEMT007182.1">
    <property type="protein sequence ID" value="CLYHEMP007182.1"/>
    <property type="gene ID" value="CLYHEMG007182"/>
</dbReference>
<dbReference type="Proteomes" id="UP000594262">
    <property type="component" value="Unplaced"/>
</dbReference>
<evidence type="ECO:0000313" key="2">
    <source>
        <dbReference type="EnsemblMetazoa" id="CLYHEMP007182.1"/>
    </source>
</evidence>
<feature type="signal peptide" evidence="1">
    <location>
        <begin position="1"/>
        <end position="25"/>
    </location>
</feature>
<sequence length="355" mass="39948">MMVVDRKKWILLVSCLTILTKNVESHSNMLLPLSWLEVKQFIRDVNGTWIFDYFGAKSYYQCAAGGAIPHDLICDKQHDCEGFQGHPGSSCFWYKNNTFVEKPTLFDPELRTYAHAPNQDLVLRHPWRAPGSAPIDSPCGVAGGNINGCEGGKCAFHKGGFGYGRRLEEIELPYEYHVTDWKRGSIVEVVWGITANHGGGYSYRLCKVPEGGYSKLTEECFQQISLEFVGDKQWVQYGEDKSRRVEIQATRTTKGTYPLGSQWTKNPIPACIGGLGGFYYPTNECPSGTQFKPPRPNLYGFGVNRAHTFPPFSFSIVDKVRVPADLPAGDYVLSFRWDCEQTPQVWNTCASVKLW</sequence>